<dbReference type="PANTHER" id="PTHR43382:SF2">
    <property type="entry name" value="BIFUNCTIONAL GLUTAMATE_PROLINE--TRNA LIGASE"/>
    <property type="match status" value="1"/>
</dbReference>
<dbReference type="InterPro" id="IPR033721">
    <property type="entry name" value="ProRS_core_arch_euk"/>
</dbReference>
<dbReference type="InterPro" id="IPR045864">
    <property type="entry name" value="aa-tRNA-synth_II/BPL/LPL"/>
</dbReference>
<comment type="subcellular location">
    <subcellularLocation>
        <location evidence="1 11">Cytoplasm</location>
    </subcellularLocation>
</comment>
<evidence type="ECO:0000256" key="4">
    <source>
        <dbReference type="ARBA" id="ARBA00022598"/>
    </source>
</evidence>
<dbReference type="CDD" id="cd00778">
    <property type="entry name" value="ProRS_core_arch_euk"/>
    <property type="match status" value="1"/>
</dbReference>
<dbReference type="GO" id="GO:0004827">
    <property type="term" value="F:proline-tRNA ligase activity"/>
    <property type="evidence" value="ECO:0007669"/>
    <property type="project" value="UniProtKB-UniRule"/>
</dbReference>
<evidence type="ECO:0000256" key="5">
    <source>
        <dbReference type="ARBA" id="ARBA00022741"/>
    </source>
</evidence>
<comment type="domain">
    <text evidence="11">Consists of three domains: the N-terminal catalytic domain, the anticodon-binding domain and the C-terminal extension.</text>
</comment>
<dbReference type="InterPro" id="IPR002316">
    <property type="entry name" value="Pro-tRNA-ligase_IIa"/>
</dbReference>
<organism evidence="13 14">
    <name type="scientific">Entomospira culicis</name>
    <dbReference type="NCBI Taxonomy" id="2719989"/>
    <lineage>
        <taxon>Bacteria</taxon>
        <taxon>Pseudomonadati</taxon>
        <taxon>Spirochaetota</taxon>
        <taxon>Spirochaetia</taxon>
        <taxon>Spirochaetales</taxon>
        <taxon>Spirochaetaceae</taxon>
        <taxon>Entomospira</taxon>
    </lineage>
</organism>
<evidence type="ECO:0000256" key="7">
    <source>
        <dbReference type="ARBA" id="ARBA00022917"/>
    </source>
</evidence>
<gene>
    <name evidence="11" type="primary">proS</name>
    <name evidence="13" type="ORF">HCT48_04730</name>
</gene>
<dbReference type="InterPro" id="IPR004499">
    <property type="entry name" value="Pro-tRNA-ligase_IIa_arc-type"/>
</dbReference>
<dbReference type="PROSITE" id="PS50862">
    <property type="entry name" value="AA_TRNA_LIGASE_II"/>
    <property type="match status" value="1"/>
</dbReference>
<evidence type="ECO:0000256" key="11">
    <source>
        <dbReference type="HAMAP-Rule" id="MF_01571"/>
    </source>
</evidence>
<accession>A0A968GFD1</accession>
<evidence type="ECO:0000256" key="10">
    <source>
        <dbReference type="ARBA" id="ARBA00060806"/>
    </source>
</evidence>
<comment type="subunit">
    <text evidence="2 11">Homodimer.</text>
</comment>
<dbReference type="GO" id="GO:0005524">
    <property type="term" value="F:ATP binding"/>
    <property type="evidence" value="ECO:0007669"/>
    <property type="project" value="UniProtKB-UniRule"/>
</dbReference>
<keyword evidence="3 11" id="KW-0963">Cytoplasm</keyword>
<protein>
    <recommendedName>
        <fullName evidence="11">Proline--tRNA ligase</fullName>
        <ecNumber evidence="11">6.1.1.15</ecNumber>
    </recommendedName>
    <alternativeName>
        <fullName evidence="11">Prolyl-tRNA synthetase</fullName>
        <shortName evidence="11">ProRS</shortName>
    </alternativeName>
</protein>
<dbReference type="Gene3D" id="3.30.930.10">
    <property type="entry name" value="Bira Bifunctional Protein, Domain 2"/>
    <property type="match status" value="1"/>
</dbReference>
<evidence type="ECO:0000256" key="2">
    <source>
        <dbReference type="ARBA" id="ARBA00011738"/>
    </source>
</evidence>
<dbReference type="Gene3D" id="3.30.110.30">
    <property type="entry name" value="C-terminal domain of ProRS"/>
    <property type="match status" value="1"/>
</dbReference>
<dbReference type="Pfam" id="PF00587">
    <property type="entry name" value="tRNA-synt_2b"/>
    <property type="match status" value="1"/>
</dbReference>
<dbReference type="InterPro" id="IPR016061">
    <property type="entry name" value="Pro-tRNA_ligase_II_C"/>
</dbReference>
<dbReference type="InterPro" id="IPR006195">
    <property type="entry name" value="aa-tRNA-synth_II"/>
</dbReference>
<dbReference type="SUPFAM" id="SSF64586">
    <property type="entry name" value="C-terminal domain of ProRS"/>
    <property type="match status" value="1"/>
</dbReference>
<dbReference type="SUPFAM" id="SSF52954">
    <property type="entry name" value="Class II aaRS ABD-related"/>
    <property type="match status" value="1"/>
</dbReference>
<comment type="similarity">
    <text evidence="10 11">Belongs to the class-II aminoacyl-tRNA synthetase family. ProS type 3 subfamily.</text>
</comment>
<evidence type="ECO:0000259" key="12">
    <source>
        <dbReference type="PROSITE" id="PS50862"/>
    </source>
</evidence>
<sequence length="478" mass="54414">MAEKITPRAEDYSQWYIDLVTQAELADYAPVKGCMIIRPRGYAIWEVMQRTLDDMFKAEGVQNCYFPTLIPYSFLQKEAEHVEGFSPEVLTVTHSGEKKLEEPLALRPTSETIIWHTFKKWVQSHRDLPLLINQWANVFRAEMRPRLFLRTVEFLWQEGHTAHATAEEANEFAKRMIHVYQRFVEDTLAIPVMVGVKSDSEKFPGAVYTYSIEAMMQDGKALQAGTSHDLGDNFGKAFEVQFQNKEGKLAPVYASSWGVSTRLMGALIMTHSDDKGLVLPPKLAPTQVVIVPIFKASNKDVVLAHAQSIYTEIKRAGHRVILDDKDGYSPGWKFAQWELAGVPLRIEFGERDMQSQSLVVSRRDRAEKESIEASQLLSYVEQTLATMQNDLFLSAKERMQTRTKELVDYPAFTRYFEEEGGFALACWCGDASCETKVKTQLQVTIRNLPFIQNEEAITGRCVVCGEQAKHQAIWSKSY</sequence>
<dbReference type="NCBIfam" id="TIGR00408">
    <property type="entry name" value="proS_fam_I"/>
    <property type="match status" value="1"/>
</dbReference>
<dbReference type="Pfam" id="PF09180">
    <property type="entry name" value="ProRS-C_1"/>
    <property type="match status" value="1"/>
</dbReference>
<keyword evidence="8 11" id="KW-0030">Aminoacyl-tRNA synthetase</keyword>
<dbReference type="AlphaFoldDB" id="A0A968GFD1"/>
<keyword evidence="5 11" id="KW-0547">Nucleotide-binding</keyword>
<evidence type="ECO:0000256" key="3">
    <source>
        <dbReference type="ARBA" id="ARBA00022490"/>
    </source>
</evidence>
<dbReference type="Pfam" id="PF03129">
    <property type="entry name" value="HGTP_anticodon"/>
    <property type="match status" value="1"/>
</dbReference>
<evidence type="ECO:0000256" key="8">
    <source>
        <dbReference type="ARBA" id="ARBA00023146"/>
    </source>
</evidence>
<keyword evidence="6 11" id="KW-0067">ATP-binding</keyword>
<dbReference type="InterPro" id="IPR004154">
    <property type="entry name" value="Anticodon-bd"/>
</dbReference>
<dbReference type="CDD" id="cd00862">
    <property type="entry name" value="ProRS_anticodon_zinc"/>
    <property type="match status" value="1"/>
</dbReference>
<keyword evidence="4 11" id="KW-0436">Ligase</keyword>
<evidence type="ECO:0000256" key="9">
    <source>
        <dbReference type="ARBA" id="ARBA00047671"/>
    </source>
</evidence>
<dbReference type="EC" id="6.1.1.15" evidence="11"/>
<evidence type="ECO:0000256" key="1">
    <source>
        <dbReference type="ARBA" id="ARBA00004496"/>
    </source>
</evidence>
<dbReference type="EMBL" id="JAATLM010000001">
    <property type="protein sequence ID" value="NIZ69519.1"/>
    <property type="molecule type" value="Genomic_DNA"/>
</dbReference>
<comment type="caution">
    <text evidence="13">The sequence shown here is derived from an EMBL/GenBank/DDBJ whole genome shotgun (WGS) entry which is preliminary data.</text>
</comment>
<keyword evidence="7 11" id="KW-0648">Protein biosynthesis</keyword>
<dbReference type="InterPro" id="IPR002314">
    <property type="entry name" value="aa-tRNA-synt_IIb"/>
</dbReference>
<evidence type="ECO:0000313" key="14">
    <source>
        <dbReference type="Proteomes" id="UP000778951"/>
    </source>
</evidence>
<dbReference type="GO" id="GO:0017101">
    <property type="term" value="C:aminoacyl-tRNA synthetase multienzyme complex"/>
    <property type="evidence" value="ECO:0007669"/>
    <property type="project" value="TreeGrafter"/>
</dbReference>
<evidence type="ECO:0000313" key="13">
    <source>
        <dbReference type="EMBL" id="NIZ69519.1"/>
    </source>
</evidence>
<dbReference type="SMART" id="SM00946">
    <property type="entry name" value="ProRS-C_1"/>
    <property type="match status" value="1"/>
</dbReference>
<dbReference type="InterPro" id="IPR036621">
    <property type="entry name" value="Anticodon-bd_dom_sf"/>
</dbReference>
<dbReference type="PANTHER" id="PTHR43382">
    <property type="entry name" value="PROLYL-TRNA SYNTHETASE"/>
    <property type="match status" value="1"/>
</dbReference>
<dbReference type="GO" id="GO:0006433">
    <property type="term" value="P:prolyl-tRNA aminoacylation"/>
    <property type="evidence" value="ECO:0007669"/>
    <property type="project" value="UniProtKB-UniRule"/>
</dbReference>
<reference evidence="13" key="1">
    <citation type="submission" date="2020-03" db="EMBL/GenBank/DDBJ databases">
        <title>Spirochaetal bacteria isolated from arthropods constitute a novel genus Entomospira genus novum within the order Spirochaetales.</title>
        <authorList>
            <person name="Grana-Miraglia L."/>
            <person name="Sikutova S."/>
            <person name="Fingerle V."/>
            <person name="Sing A."/>
            <person name="Castillo-Ramirez S."/>
            <person name="Margos G."/>
            <person name="Rudolf I."/>
        </authorList>
    </citation>
    <scope>NUCLEOTIDE SEQUENCE</scope>
    <source>
        <strain evidence="13">BR149</strain>
    </source>
</reference>
<comment type="catalytic activity">
    <reaction evidence="9 11">
        <text>tRNA(Pro) + L-proline + ATP = L-prolyl-tRNA(Pro) + AMP + diphosphate</text>
        <dbReference type="Rhea" id="RHEA:14305"/>
        <dbReference type="Rhea" id="RHEA-COMP:9700"/>
        <dbReference type="Rhea" id="RHEA-COMP:9702"/>
        <dbReference type="ChEBI" id="CHEBI:30616"/>
        <dbReference type="ChEBI" id="CHEBI:33019"/>
        <dbReference type="ChEBI" id="CHEBI:60039"/>
        <dbReference type="ChEBI" id="CHEBI:78442"/>
        <dbReference type="ChEBI" id="CHEBI:78532"/>
        <dbReference type="ChEBI" id="CHEBI:456215"/>
        <dbReference type="EC" id="6.1.1.15"/>
    </reaction>
</comment>
<dbReference type="SUPFAM" id="SSF55681">
    <property type="entry name" value="Class II aaRS and biotin synthetases"/>
    <property type="match status" value="1"/>
</dbReference>
<dbReference type="FunFam" id="3.40.50.800:FF:000005">
    <property type="entry name" value="bifunctional glutamate/proline--tRNA ligase"/>
    <property type="match status" value="1"/>
</dbReference>
<dbReference type="PRINTS" id="PR01046">
    <property type="entry name" value="TRNASYNTHPRO"/>
</dbReference>
<feature type="domain" description="Aminoacyl-transfer RNA synthetases class-II family profile" evidence="12">
    <location>
        <begin position="41"/>
        <end position="280"/>
    </location>
</feature>
<comment type="function">
    <text evidence="11">Catalyzes the attachment of proline to tRNA(Pro) in a two-step reaction: proline is first activated by ATP to form Pro-AMP and then transferred to the acceptor end of tRNA(Pro).</text>
</comment>
<dbReference type="HAMAP" id="MF_01571">
    <property type="entry name" value="Pro_tRNA_synth_type3"/>
    <property type="match status" value="1"/>
</dbReference>
<keyword evidence="14" id="KW-1185">Reference proteome</keyword>
<dbReference type="RefSeq" id="WP_167695606.1">
    <property type="nucleotide sequence ID" value="NZ_CP118181.1"/>
</dbReference>
<evidence type="ECO:0000256" key="6">
    <source>
        <dbReference type="ARBA" id="ARBA00022840"/>
    </source>
</evidence>
<dbReference type="Proteomes" id="UP000778951">
    <property type="component" value="Unassembled WGS sequence"/>
</dbReference>
<dbReference type="GO" id="GO:0005737">
    <property type="term" value="C:cytoplasm"/>
    <property type="evidence" value="ECO:0007669"/>
    <property type="project" value="UniProtKB-SubCell"/>
</dbReference>
<dbReference type="FunFam" id="3.30.930.10:FF:000023">
    <property type="entry name" value="Proline--tRNA ligase"/>
    <property type="match status" value="1"/>
</dbReference>
<dbReference type="InterPro" id="IPR017449">
    <property type="entry name" value="Pro-tRNA_synth_II"/>
</dbReference>
<dbReference type="Gene3D" id="3.40.50.800">
    <property type="entry name" value="Anticodon-binding domain"/>
    <property type="match status" value="1"/>
</dbReference>
<proteinExistence type="inferred from homology"/>
<name>A0A968GFD1_9SPIO</name>